<feature type="region of interest" description="Disordered" evidence="1">
    <location>
        <begin position="1"/>
        <end position="92"/>
    </location>
</feature>
<organism evidence="2 3">
    <name type="scientific">Elysia marginata</name>
    <dbReference type="NCBI Taxonomy" id="1093978"/>
    <lineage>
        <taxon>Eukaryota</taxon>
        <taxon>Metazoa</taxon>
        <taxon>Spiralia</taxon>
        <taxon>Lophotrochozoa</taxon>
        <taxon>Mollusca</taxon>
        <taxon>Gastropoda</taxon>
        <taxon>Heterobranchia</taxon>
        <taxon>Euthyneura</taxon>
        <taxon>Panpulmonata</taxon>
        <taxon>Sacoglossa</taxon>
        <taxon>Placobranchoidea</taxon>
        <taxon>Plakobranchidae</taxon>
        <taxon>Elysia</taxon>
    </lineage>
</organism>
<gene>
    <name evidence="2" type="ORF">ElyMa_001643100</name>
</gene>
<feature type="compositionally biased region" description="Polar residues" evidence="1">
    <location>
        <begin position="906"/>
        <end position="917"/>
    </location>
</feature>
<feature type="region of interest" description="Disordered" evidence="1">
    <location>
        <begin position="149"/>
        <end position="176"/>
    </location>
</feature>
<reference evidence="2 3" key="1">
    <citation type="journal article" date="2021" name="Elife">
        <title>Chloroplast acquisition without the gene transfer in kleptoplastic sea slugs, Plakobranchus ocellatus.</title>
        <authorList>
            <person name="Maeda T."/>
            <person name="Takahashi S."/>
            <person name="Yoshida T."/>
            <person name="Shimamura S."/>
            <person name="Takaki Y."/>
            <person name="Nagai Y."/>
            <person name="Toyoda A."/>
            <person name="Suzuki Y."/>
            <person name="Arimoto A."/>
            <person name="Ishii H."/>
            <person name="Satoh N."/>
            <person name="Nishiyama T."/>
            <person name="Hasebe M."/>
            <person name="Maruyama T."/>
            <person name="Minagawa J."/>
            <person name="Obokata J."/>
            <person name="Shigenobu S."/>
        </authorList>
    </citation>
    <scope>NUCLEOTIDE SEQUENCE [LARGE SCALE GENOMIC DNA]</scope>
</reference>
<evidence type="ECO:0000313" key="3">
    <source>
        <dbReference type="Proteomes" id="UP000762676"/>
    </source>
</evidence>
<comment type="caution">
    <text evidence="2">The sequence shown here is derived from an EMBL/GenBank/DDBJ whole genome shotgun (WGS) entry which is preliminary data.</text>
</comment>
<accession>A0AAV4JL40</accession>
<dbReference type="AlphaFoldDB" id="A0AAV4JL40"/>
<protein>
    <submittedName>
        <fullName evidence="2">Uncharacterized protein</fullName>
    </submittedName>
</protein>
<keyword evidence="3" id="KW-1185">Reference proteome</keyword>
<feature type="compositionally biased region" description="Basic and acidic residues" evidence="1">
    <location>
        <begin position="588"/>
        <end position="600"/>
    </location>
</feature>
<feature type="compositionally biased region" description="Polar residues" evidence="1">
    <location>
        <begin position="403"/>
        <end position="428"/>
    </location>
</feature>
<feature type="compositionally biased region" description="Polar residues" evidence="1">
    <location>
        <begin position="321"/>
        <end position="330"/>
    </location>
</feature>
<feature type="region of interest" description="Disordered" evidence="1">
    <location>
        <begin position="572"/>
        <end position="645"/>
    </location>
</feature>
<sequence>MAPADPEESMSLDQTARNFMETLNKRLEALSAQLQNKTTAGEKGTPEKNSAFTKQERICMDSKLPSSGRKAQRPHTGCHAQATASPRQIPGLDYHGRDYSEFLRETGTSHTHKASESCDHHINTSYAPYSSRFVSDQDLTNSQVPVQDPGCFSNPIADNRSFKSRSSSHLRYDPDTFNHQMNRDYGLSSECGGRGNPAYANIEGHQSIQREKAPSDWQVPNRHHSDPLGLTNQVEISNSFYKGKQRGFRQAGCRTFSAKELNGQNYCKKHSDPDLGLTYPKRKSLPYSASSYTQRYVESQHSHFGYSNPNIDLTHPKRKSLSYSRNAYTQQDRESQQSHLSVPSETQPTGNGALHSPGNIYYSPISSSTGEERDKHSHWNFSDQLHKKKACQSQEQPIPDYSSHISSYYPSNNGQDKNLHSHNNNLYDNGNPDRDMIIHSKIACQNGCNNHEINNTNSYSCIAVDNRNVSNKGYVNNPNGINGNISSSYRVNSTNLLRGNFDSNSTNSFDNYNSIVNVQSPTDQGAKPDQSSISIDRSIVQKSQLDLLKHFQTVVGSLMSYISGSVGYQQTASDKSQAEQPVVITSSHDQELPKQGDLRSNRSLLLGSITPSSCGRKDNHPSQSPQFVKEMSHDASNHHSSSTSPDFFIGIDKVDKNTPFKNSLQVSACNNSSMVMKKSTTNKKEKNTQNSDERCDEINFDVRDSEIQYVKDLVEGAESDKHRSENAGSVEHGTAFEDKNFVKPNEPAPKPQSILKAPNIRHVGTLQNLSRPRPSSFHQRKCEQFASQPPVSPALSAFDLKLQSIAKNSKLPQRKSTSVSSLNTFTTPRKTNAIQVKDIGRHVRKNLNKIFNIEAVHNTSCHSGTSKVGSESSDSLQSKTRFEAKLQGRKNAPLEAKDSKQHELTPHTSSSLSQQQFGKEGCDDSIIRSDGSLQQMKLSEQDKDKQCPGCATGQNLNSRTFNIAIETSRYTCNGNNTDLKECSSSPIKIKPDVYQLSSESEE</sequence>
<evidence type="ECO:0000256" key="1">
    <source>
        <dbReference type="SAM" id="MobiDB-lite"/>
    </source>
</evidence>
<evidence type="ECO:0000313" key="2">
    <source>
        <dbReference type="EMBL" id="GFS23567.1"/>
    </source>
</evidence>
<name>A0AAV4JL40_9GAST</name>
<feature type="region of interest" description="Disordered" evidence="1">
    <location>
        <begin position="302"/>
        <end position="432"/>
    </location>
</feature>
<feature type="compositionally biased region" description="Polar residues" evidence="1">
    <location>
        <begin position="337"/>
        <end position="350"/>
    </location>
</feature>
<feature type="non-terminal residue" evidence="2">
    <location>
        <position position="1002"/>
    </location>
</feature>
<feature type="compositionally biased region" description="Acidic residues" evidence="1">
    <location>
        <begin position="1"/>
        <end position="10"/>
    </location>
</feature>
<proteinExistence type="predicted"/>
<feature type="compositionally biased region" description="Basic and acidic residues" evidence="1">
    <location>
        <begin position="895"/>
        <end position="905"/>
    </location>
</feature>
<dbReference type="Proteomes" id="UP000762676">
    <property type="component" value="Unassembled WGS sequence"/>
</dbReference>
<feature type="region of interest" description="Disordered" evidence="1">
    <location>
        <begin position="885"/>
        <end position="925"/>
    </location>
</feature>
<feature type="compositionally biased region" description="Polar residues" evidence="1">
    <location>
        <begin position="572"/>
        <end position="587"/>
    </location>
</feature>
<dbReference type="EMBL" id="BMAT01003318">
    <property type="protein sequence ID" value="GFS23567.1"/>
    <property type="molecule type" value="Genomic_DNA"/>
</dbReference>